<proteinExistence type="inferred from homology"/>
<accession>A0AAT9JAB3</accession>
<name>A0AAT9JAB3_9VIRU</name>
<reference evidence="3" key="1">
    <citation type="journal article" date="2024" name="Environ. Microbiol. Rep.">
        <title>Hiding in plain sight: The discovery of complete genomes of 11 hypothetical spindle-shaped viruses that putatively infect mesophilic ammonia-oxidizing archaea.</title>
        <authorList>
            <person name="Ni Y."/>
            <person name="Xu T."/>
            <person name="Yan S."/>
            <person name="Chen L."/>
            <person name="Wang Y."/>
        </authorList>
    </citation>
    <scope>NUCLEOTIDE SEQUENCE</scope>
    <source>
        <strain evidence="3">NYM1</strain>
    </source>
</reference>
<dbReference type="InterPro" id="IPR013762">
    <property type="entry name" value="Integrase-like_cat_sf"/>
</dbReference>
<comment type="similarity">
    <text evidence="1">Belongs to the 'phage' integrase family.</text>
</comment>
<dbReference type="GO" id="GO:0015074">
    <property type="term" value="P:DNA integration"/>
    <property type="evidence" value="ECO:0007669"/>
    <property type="project" value="InterPro"/>
</dbReference>
<organism evidence="3">
    <name type="scientific">Nitrosopumilaceae spindle-shaped virus</name>
    <dbReference type="NCBI Taxonomy" id="3065433"/>
    <lineage>
        <taxon>Viruses</taxon>
    </lineage>
</organism>
<dbReference type="GO" id="GO:0006310">
    <property type="term" value="P:DNA recombination"/>
    <property type="evidence" value="ECO:0007669"/>
    <property type="project" value="UniProtKB-KW"/>
</dbReference>
<reference evidence="3" key="2">
    <citation type="submission" date="2024-03" db="EMBL/GenBank/DDBJ databases">
        <authorList>
            <person name="Ni Y."/>
            <person name="Xu T."/>
            <person name="Yan S."/>
            <person name="Chen L."/>
            <person name="Wang Y."/>
        </authorList>
    </citation>
    <scope>NUCLEOTIDE SEQUENCE</scope>
    <source>
        <strain evidence="3">NYM1</strain>
    </source>
</reference>
<dbReference type="GO" id="GO:0003677">
    <property type="term" value="F:DNA binding"/>
    <property type="evidence" value="ECO:0007669"/>
    <property type="project" value="InterPro"/>
</dbReference>
<dbReference type="EMBL" id="BK067792">
    <property type="protein sequence ID" value="DBA52239.1"/>
    <property type="molecule type" value="Genomic_DNA"/>
</dbReference>
<dbReference type="SUPFAM" id="SSF56349">
    <property type="entry name" value="DNA breaking-rejoining enzymes"/>
    <property type="match status" value="1"/>
</dbReference>
<sequence>MQQLLDPKVSLWIKNYNTEKTREAALTSFKSLQRYLNETKQEEKDWIESMKIGEDARYHKLAEIVNFISTKVEPASVKQYYNFWKSYLRFVHGIKIYNEDAHHFVKPPKNIKRTREPLTHEIIKKLCKNAADVQRAEYLVLSSSGMRMSEFLNSPKENFNLDTGIVGVAGRLTKTKVQRKTFISTESIEAIEKAGDEFWLKRDYHQEATYFWRLRNRIGLTERYDGSVVHKFTLHSFRSFTRTQAGKINQDFAEQLIGHKGYLSQYIRIPDNDMKKYYEKLEPKLRIF</sequence>
<evidence type="ECO:0000313" key="3">
    <source>
        <dbReference type="EMBL" id="DBA52239.1"/>
    </source>
</evidence>
<evidence type="ECO:0000256" key="2">
    <source>
        <dbReference type="ARBA" id="ARBA00023172"/>
    </source>
</evidence>
<keyword evidence="2" id="KW-0233">DNA recombination</keyword>
<dbReference type="InterPro" id="IPR011010">
    <property type="entry name" value="DNA_brk_join_enz"/>
</dbReference>
<evidence type="ECO:0000256" key="1">
    <source>
        <dbReference type="ARBA" id="ARBA00008857"/>
    </source>
</evidence>
<dbReference type="Gene3D" id="1.10.443.10">
    <property type="entry name" value="Intergrase catalytic core"/>
    <property type="match status" value="1"/>
</dbReference>
<protein>
    <submittedName>
        <fullName evidence="3">ORF32</fullName>
    </submittedName>
</protein>